<keyword evidence="2" id="KW-1185">Reference proteome</keyword>
<sequence>MSVRELERFARDMHGNDAIYRAALQAGAVCRTVTELVAFLQGLGYDVRPHDLREAQGAHALPSPPPCEAAVPIVAWSTA</sequence>
<reference evidence="1 2" key="1">
    <citation type="submission" date="2017-09" db="EMBL/GenBank/DDBJ databases">
        <authorList>
            <person name="Ehlers B."/>
            <person name="Leendertz F.H."/>
        </authorList>
    </citation>
    <scope>NUCLEOTIDE SEQUENCE [LARGE SCALE GENOMIC DNA]</scope>
    <source>
        <strain evidence="1 2">USBA 140</strain>
    </source>
</reference>
<proteinExistence type="predicted"/>
<name>A0A286GEF4_9PROT</name>
<gene>
    <name evidence="1" type="ORF">SAMN05421508_103245</name>
</gene>
<organism evidence="1 2">
    <name type="scientific">Caenispirillum bisanense</name>
    <dbReference type="NCBI Taxonomy" id="414052"/>
    <lineage>
        <taxon>Bacteria</taxon>
        <taxon>Pseudomonadati</taxon>
        <taxon>Pseudomonadota</taxon>
        <taxon>Alphaproteobacteria</taxon>
        <taxon>Rhodospirillales</taxon>
        <taxon>Novispirillaceae</taxon>
        <taxon>Caenispirillum</taxon>
    </lineage>
</organism>
<dbReference type="AlphaFoldDB" id="A0A286GEF4"/>
<evidence type="ECO:0000313" key="2">
    <source>
        <dbReference type="Proteomes" id="UP000219621"/>
    </source>
</evidence>
<evidence type="ECO:0000313" key="1">
    <source>
        <dbReference type="EMBL" id="SOD93880.1"/>
    </source>
</evidence>
<accession>A0A286GEF4</accession>
<dbReference type="OrthoDB" id="9941300at2"/>
<evidence type="ECO:0008006" key="3">
    <source>
        <dbReference type="Google" id="ProtNLM"/>
    </source>
</evidence>
<dbReference type="EMBL" id="OCNJ01000003">
    <property type="protein sequence ID" value="SOD93880.1"/>
    <property type="molecule type" value="Genomic_DNA"/>
</dbReference>
<protein>
    <recommendedName>
        <fullName evidence="3">Nif11 domain-containing protein</fullName>
    </recommendedName>
</protein>
<dbReference type="Proteomes" id="UP000219621">
    <property type="component" value="Unassembled WGS sequence"/>
</dbReference>
<dbReference type="RefSeq" id="WP_141415093.1">
    <property type="nucleotide sequence ID" value="NZ_OCNJ01000003.1"/>
</dbReference>